<dbReference type="InterPro" id="IPR028994">
    <property type="entry name" value="Integrin_alpha_N"/>
</dbReference>
<keyword evidence="2" id="KW-1185">Reference proteome</keyword>
<reference evidence="1 2" key="1">
    <citation type="submission" date="2019-07" db="EMBL/GenBank/DDBJ databases">
        <title>Sphingomonas alkalisoli sp. nov., isolated from rhizosphere soil of Suaedae salsa.</title>
        <authorList>
            <person name="Zhang H."/>
            <person name="Xu L."/>
            <person name="Zhang J.-X."/>
            <person name="Sun J.-Q."/>
        </authorList>
    </citation>
    <scope>NUCLEOTIDE SEQUENCE [LARGE SCALE GENOMIC DNA]</scope>
    <source>
        <strain evidence="1 2">XS-10</strain>
    </source>
</reference>
<evidence type="ECO:0000313" key="2">
    <source>
        <dbReference type="Proteomes" id="UP000318055"/>
    </source>
</evidence>
<protein>
    <recommendedName>
        <fullName evidence="3">VCBS repeat-containing protein</fullName>
    </recommendedName>
</protein>
<dbReference type="KEGG" id="ssua:FPZ54_13865"/>
<sequence length="214" mass="23657">MSLFNSEDMALANGGWLDPRRSNYAHLGELAEEEMHRTRRLLKAAGWFLTTATAMITPGLAMAQQSTRSVTQTVTLHADIDGDGKPDLVTANLRPPARMFWINIELSTGRKFSPLSGYIDPARARMALTFRDEKQGGDIRCAEWRPSKSGVTCGAPRPSHGLVRAIVFETGQQIFLISYSEGIKWGGRVSDDHEHAYFQVMPAIEGPWRPAGGE</sequence>
<accession>A0A518RHS2</accession>
<name>A0A518RHS2_9SPHN</name>
<evidence type="ECO:0000313" key="1">
    <source>
        <dbReference type="EMBL" id="QDX26981.1"/>
    </source>
</evidence>
<proteinExistence type="predicted"/>
<evidence type="ECO:0008006" key="3">
    <source>
        <dbReference type="Google" id="ProtNLM"/>
    </source>
</evidence>
<gene>
    <name evidence="1" type="ORF">FPZ54_13865</name>
</gene>
<organism evidence="1 2">
    <name type="scientific">Sphingomonas suaedae</name>
    <dbReference type="NCBI Taxonomy" id="2599297"/>
    <lineage>
        <taxon>Bacteria</taxon>
        <taxon>Pseudomonadati</taxon>
        <taxon>Pseudomonadota</taxon>
        <taxon>Alphaproteobacteria</taxon>
        <taxon>Sphingomonadales</taxon>
        <taxon>Sphingomonadaceae</taxon>
        <taxon>Sphingomonas</taxon>
    </lineage>
</organism>
<dbReference type="OrthoDB" id="7590850at2"/>
<dbReference type="Proteomes" id="UP000318055">
    <property type="component" value="Chromosome"/>
</dbReference>
<dbReference type="RefSeq" id="WP_145848122.1">
    <property type="nucleotide sequence ID" value="NZ_CP042239.1"/>
</dbReference>
<dbReference type="EMBL" id="CP042239">
    <property type="protein sequence ID" value="QDX26981.1"/>
    <property type="molecule type" value="Genomic_DNA"/>
</dbReference>
<dbReference type="SUPFAM" id="SSF69318">
    <property type="entry name" value="Integrin alpha N-terminal domain"/>
    <property type="match status" value="1"/>
</dbReference>
<dbReference type="AlphaFoldDB" id="A0A518RHS2"/>